<dbReference type="Proteomes" id="UP000183038">
    <property type="component" value="Unassembled WGS sequence"/>
</dbReference>
<dbReference type="AlphaFoldDB" id="A0A1H4RN38"/>
<dbReference type="InterPro" id="IPR003675">
    <property type="entry name" value="Rce1/LyrA-like_dom"/>
</dbReference>
<feature type="domain" description="CAAX prenyl protease 2/Lysostaphin resistance protein A-like" evidence="2">
    <location>
        <begin position="72"/>
        <end position="169"/>
    </location>
</feature>
<dbReference type="EMBL" id="FNTB01000001">
    <property type="protein sequence ID" value="SEC33332.1"/>
    <property type="molecule type" value="Genomic_DNA"/>
</dbReference>
<evidence type="ECO:0000259" key="2">
    <source>
        <dbReference type="Pfam" id="PF02517"/>
    </source>
</evidence>
<protein>
    <recommendedName>
        <fullName evidence="2">CAAX prenyl protease 2/Lysostaphin resistance protein A-like domain-containing protein</fullName>
    </recommendedName>
</protein>
<proteinExistence type="predicted"/>
<evidence type="ECO:0000313" key="3">
    <source>
        <dbReference type="EMBL" id="SEC33332.1"/>
    </source>
</evidence>
<keyword evidence="1" id="KW-1133">Transmembrane helix</keyword>
<evidence type="ECO:0000256" key="1">
    <source>
        <dbReference type="SAM" id="Phobius"/>
    </source>
</evidence>
<dbReference type="OrthoDB" id="847268at2"/>
<feature type="transmembrane region" description="Helical" evidence="1">
    <location>
        <begin position="130"/>
        <end position="150"/>
    </location>
</feature>
<dbReference type="GO" id="GO:0080120">
    <property type="term" value="P:CAAX-box protein maturation"/>
    <property type="evidence" value="ECO:0007669"/>
    <property type="project" value="UniProtKB-ARBA"/>
</dbReference>
<name>A0A1H4RN38_9FLAO</name>
<feature type="transmembrane region" description="Helical" evidence="1">
    <location>
        <begin position="156"/>
        <end position="180"/>
    </location>
</feature>
<dbReference type="GO" id="GO:0004175">
    <property type="term" value="F:endopeptidase activity"/>
    <property type="evidence" value="ECO:0007669"/>
    <property type="project" value="UniProtKB-ARBA"/>
</dbReference>
<accession>A0A1H4RN38</accession>
<dbReference type="Pfam" id="PF02517">
    <property type="entry name" value="Rce1-like"/>
    <property type="match status" value="1"/>
</dbReference>
<feature type="transmembrane region" description="Helical" evidence="1">
    <location>
        <begin position="106"/>
        <end position="123"/>
    </location>
</feature>
<feature type="transmembrane region" description="Helical" evidence="1">
    <location>
        <begin position="28"/>
        <end position="54"/>
    </location>
</feature>
<organism evidence="3 4">
    <name type="scientific">Maribacter dokdonensis</name>
    <dbReference type="NCBI Taxonomy" id="320912"/>
    <lineage>
        <taxon>Bacteria</taxon>
        <taxon>Pseudomonadati</taxon>
        <taxon>Bacteroidota</taxon>
        <taxon>Flavobacteriia</taxon>
        <taxon>Flavobacteriales</taxon>
        <taxon>Flavobacteriaceae</taxon>
        <taxon>Maribacter</taxon>
    </lineage>
</organism>
<keyword evidence="1" id="KW-0472">Membrane</keyword>
<gene>
    <name evidence="3" type="ORF">SAMN05192540_2914</name>
</gene>
<keyword evidence="1" id="KW-0812">Transmembrane</keyword>
<evidence type="ECO:0000313" key="4">
    <source>
        <dbReference type="Proteomes" id="UP000183038"/>
    </source>
</evidence>
<dbReference type="RefSeq" id="WP_074673656.1">
    <property type="nucleotide sequence ID" value="NZ_FNTB01000001.1"/>
</dbReference>
<feature type="transmembrane region" description="Helical" evidence="1">
    <location>
        <begin position="66"/>
        <end position="86"/>
    </location>
</feature>
<sequence length="185" mass="21036">MLQELLSFIIKPVYTQDIESSLSEKLRILFKLLIIALTASILLLMAATVLESILKLEMGKHALDDLFGNYSVALIFFLAVIVAPFFEELLFRGPLVFFKDSKFFKPIFYLFTIAFGFMHISNFEMSTQVLLFSPLLVAPQISVGFLLGYIRVKFGLLWSMALHAIYNMVLVVPVLIMQLLDISIE</sequence>
<reference evidence="3 4" key="1">
    <citation type="submission" date="2016-10" db="EMBL/GenBank/DDBJ databases">
        <authorList>
            <person name="de Groot N.N."/>
        </authorList>
    </citation>
    <scope>NUCLEOTIDE SEQUENCE [LARGE SCALE GENOMIC DNA]</scope>
    <source>
        <strain evidence="3 4">MAR_2009_71</strain>
    </source>
</reference>